<accession>A0AA40ERH0</accession>
<dbReference type="InterPro" id="IPR050432">
    <property type="entry name" value="FAD-linked_Oxidoreductases_BP"/>
</dbReference>
<dbReference type="InterPro" id="IPR016169">
    <property type="entry name" value="FAD-bd_PCMH_sub2"/>
</dbReference>
<keyword evidence="2" id="KW-0560">Oxidoreductase</keyword>
<dbReference type="PROSITE" id="PS51387">
    <property type="entry name" value="FAD_PCMH"/>
    <property type="match status" value="1"/>
</dbReference>
<keyword evidence="3" id="KW-0812">Transmembrane</keyword>
<evidence type="ECO:0000256" key="1">
    <source>
        <dbReference type="ARBA" id="ARBA00005466"/>
    </source>
</evidence>
<dbReference type="PANTHER" id="PTHR13878:SF91">
    <property type="entry name" value="FAD BINDING DOMAIN PROTEIN (AFU_ORTHOLOGUE AFUA_6G12070)-RELATED"/>
    <property type="match status" value="1"/>
</dbReference>
<dbReference type="PANTHER" id="PTHR13878">
    <property type="entry name" value="GULONOLACTONE OXIDASE"/>
    <property type="match status" value="1"/>
</dbReference>
<sequence>MYCSNALCRGRCQRACVSSGGIEDRQTSIKLPLYSKQEPTASIVRRSRSQFWPAGIPLFAMFYLPALLLVALTSTLATGNNTPPPFCKAYPGHFTWPSDETWARFNESIGGRVLRPSPPGAVCHPGPVYDAGKCNSLRSVWDKYDFHADDPVSLDWNQFANDTCLPDEGAPCSGQGYPVFVVNASSSFHVKAAVDFARNNNVRLVIKSTGHDYLGRSNAPNSLSIWTHYLSARQVHDSFRPKNCAANIPGTAITVGAGTQMNDLYSYLDKINQTIVGGGGTSVSVGGYLTGAGHGLLSSKYGLGADQILEMEVVTSDGEIITANECNYKDLFWALRGGGGSTFGVVISATVKTFPSPRIIGYQGTITTTNASDPAIWEVVAYVLGQFPSLGDQGLTGYAYFFPAFPNPFDGGNTTVAGMLLSVALLDSTTEVMTNLFAPVLANISAMWPSFAVAVAPTVYPTFYSFFEENHDINPAGVNQFIGSRLLDAKALTNNLTRNADVYRQVAQSGAGVVHLVSGKGVRDAKPRGGGNAVLPAWRKAYIHLTNGLRFQPRNATARAEAIDLINYMIQPMRDLAPDMGAYMNEASVAEPDWQRQFWGENYHKLVRIKRAVDPDDVLWCNPCVGNDRWLETEGQLCRVD</sequence>
<dbReference type="AlphaFoldDB" id="A0AA40ERH0"/>
<evidence type="ECO:0000313" key="5">
    <source>
        <dbReference type="EMBL" id="KAK0744097.1"/>
    </source>
</evidence>
<evidence type="ECO:0000256" key="3">
    <source>
        <dbReference type="SAM" id="Phobius"/>
    </source>
</evidence>
<dbReference type="InterPro" id="IPR012951">
    <property type="entry name" value="BBE"/>
</dbReference>
<dbReference type="Pfam" id="PF08031">
    <property type="entry name" value="BBE"/>
    <property type="match status" value="1"/>
</dbReference>
<keyword evidence="3" id="KW-0472">Membrane</keyword>
<dbReference type="GO" id="GO:0071949">
    <property type="term" value="F:FAD binding"/>
    <property type="evidence" value="ECO:0007669"/>
    <property type="project" value="InterPro"/>
</dbReference>
<dbReference type="Pfam" id="PF01565">
    <property type="entry name" value="FAD_binding_4"/>
    <property type="match status" value="1"/>
</dbReference>
<gene>
    <name evidence="5" type="ORF">B0T18DRAFT_416540</name>
</gene>
<dbReference type="InterPro" id="IPR036318">
    <property type="entry name" value="FAD-bd_PCMH-like_sf"/>
</dbReference>
<evidence type="ECO:0000259" key="4">
    <source>
        <dbReference type="PROSITE" id="PS51387"/>
    </source>
</evidence>
<dbReference type="SUPFAM" id="SSF56176">
    <property type="entry name" value="FAD-binding/transporter-associated domain-like"/>
    <property type="match status" value="1"/>
</dbReference>
<keyword evidence="6" id="KW-1185">Reference proteome</keyword>
<protein>
    <recommendedName>
        <fullName evidence="4">FAD-binding PCMH-type domain-containing protein</fullName>
    </recommendedName>
</protein>
<comment type="caution">
    <text evidence="5">The sequence shown here is derived from an EMBL/GenBank/DDBJ whole genome shotgun (WGS) entry which is preliminary data.</text>
</comment>
<name>A0AA40ERH0_9PEZI</name>
<dbReference type="InterPro" id="IPR016166">
    <property type="entry name" value="FAD-bd_PCMH"/>
</dbReference>
<evidence type="ECO:0000313" key="6">
    <source>
        <dbReference type="Proteomes" id="UP001172155"/>
    </source>
</evidence>
<evidence type="ECO:0000256" key="2">
    <source>
        <dbReference type="ARBA" id="ARBA00023002"/>
    </source>
</evidence>
<proteinExistence type="inferred from homology"/>
<comment type="similarity">
    <text evidence="1">Belongs to the oxygen-dependent FAD-linked oxidoreductase family.</text>
</comment>
<dbReference type="GO" id="GO:0016491">
    <property type="term" value="F:oxidoreductase activity"/>
    <property type="evidence" value="ECO:0007669"/>
    <property type="project" value="UniProtKB-KW"/>
</dbReference>
<reference evidence="5" key="1">
    <citation type="submission" date="2023-06" db="EMBL/GenBank/DDBJ databases">
        <title>Genome-scale phylogeny and comparative genomics of the fungal order Sordariales.</title>
        <authorList>
            <consortium name="Lawrence Berkeley National Laboratory"/>
            <person name="Hensen N."/>
            <person name="Bonometti L."/>
            <person name="Westerberg I."/>
            <person name="Brannstrom I.O."/>
            <person name="Guillou S."/>
            <person name="Cros-Aarteil S."/>
            <person name="Calhoun S."/>
            <person name="Haridas S."/>
            <person name="Kuo A."/>
            <person name="Mondo S."/>
            <person name="Pangilinan J."/>
            <person name="Riley R."/>
            <person name="LaButti K."/>
            <person name="Andreopoulos B."/>
            <person name="Lipzen A."/>
            <person name="Chen C."/>
            <person name="Yanf M."/>
            <person name="Daum C."/>
            <person name="Ng V."/>
            <person name="Clum A."/>
            <person name="Steindorff A."/>
            <person name="Ohm R."/>
            <person name="Martin F."/>
            <person name="Silar P."/>
            <person name="Natvig D."/>
            <person name="Lalanne C."/>
            <person name="Gautier V."/>
            <person name="Ament-velasquez S.L."/>
            <person name="Kruys A."/>
            <person name="Hutchinson M.I."/>
            <person name="Powell A.J."/>
            <person name="Barry K."/>
            <person name="Miller A.N."/>
            <person name="Grigoriev I.V."/>
            <person name="Debuchy R."/>
            <person name="Gladieux P."/>
            <person name="Thoren M.H."/>
            <person name="Johannesson H."/>
        </authorList>
    </citation>
    <scope>NUCLEOTIDE SEQUENCE</scope>
    <source>
        <strain evidence="5">SMH3187-1</strain>
    </source>
</reference>
<feature type="domain" description="FAD-binding PCMH-type" evidence="4">
    <location>
        <begin position="174"/>
        <end position="356"/>
    </location>
</feature>
<feature type="transmembrane region" description="Helical" evidence="3">
    <location>
        <begin position="51"/>
        <end position="72"/>
    </location>
</feature>
<keyword evidence="3" id="KW-1133">Transmembrane helix</keyword>
<dbReference type="EMBL" id="JAUKUD010000005">
    <property type="protein sequence ID" value="KAK0744097.1"/>
    <property type="molecule type" value="Genomic_DNA"/>
</dbReference>
<dbReference type="InterPro" id="IPR006094">
    <property type="entry name" value="Oxid_FAD_bind_N"/>
</dbReference>
<organism evidence="5 6">
    <name type="scientific">Schizothecium vesticola</name>
    <dbReference type="NCBI Taxonomy" id="314040"/>
    <lineage>
        <taxon>Eukaryota</taxon>
        <taxon>Fungi</taxon>
        <taxon>Dikarya</taxon>
        <taxon>Ascomycota</taxon>
        <taxon>Pezizomycotina</taxon>
        <taxon>Sordariomycetes</taxon>
        <taxon>Sordariomycetidae</taxon>
        <taxon>Sordariales</taxon>
        <taxon>Schizotheciaceae</taxon>
        <taxon>Schizothecium</taxon>
    </lineage>
</organism>
<dbReference type="Gene3D" id="3.30.465.10">
    <property type="match status" value="2"/>
</dbReference>
<dbReference type="Proteomes" id="UP001172155">
    <property type="component" value="Unassembled WGS sequence"/>
</dbReference>